<protein>
    <recommendedName>
        <fullName evidence="7">AAA+ ATPase domain-containing protein</fullName>
    </recommendedName>
</protein>
<dbReference type="Pfam" id="PF25568">
    <property type="entry name" value="AAA_lid_At3g28540"/>
    <property type="match status" value="1"/>
</dbReference>
<evidence type="ECO:0000259" key="7">
    <source>
        <dbReference type="SMART" id="SM00382"/>
    </source>
</evidence>
<feature type="compositionally biased region" description="Basic and acidic residues" evidence="6">
    <location>
        <begin position="443"/>
        <end position="462"/>
    </location>
</feature>
<feature type="domain" description="AAA+ ATPase" evidence="7">
    <location>
        <begin position="240"/>
        <end position="376"/>
    </location>
</feature>
<proteinExistence type="inferred from homology"/>
<dbReference type="Proteomes" id="UP000594261">
    <property type="component" value="Chromosome 11"/>
</dbReference>
<reference evidence="8" key="2">
    <citation type="submission" date="2021-01" db="UniProtKB">
        <authorList>
            <consortium name="EnsemblPlants"/>
        </authorList>
    </citation>
    <scope>IDENTIFICATION</scope>
</reference>
<dbReference type="Gramene" id="QL11p056421:mrna">
    <property type="protein sequence ID" value="QL11p056421:mrna"/>
    <property type="gene ID" value="QL11p056421"/>
</dbReference>
<evidence type="ECO:0000256" key="6">
    <source>
        <dbReference type="SAM" id="MobiDB-lite"/>
    </source>
</evidence>
<reference evidence="8 9" key="1">
    <citation type="journal article" date="2016" name="G3 (Bethesda)">
        <title>First Draft Assembly and Annotation of the Genome of a California Endemic Oak Quercus lobata Nee (Fagaceae).</title>
        <authorList>
            <person name="Sork V.L."/>
            <person name="Fitz-Gibbon S.T."/>
            <person name="Puiu D."/>
            <person name="Crepeau M."/>
            <person name="Gugger P.F."/>
            <person name="Sherman R."/>
            <person name="Stevens K."/>
            <person name="Langley C.H."/>
            <person name="Pellegrini M."/>
            <person name="Salzberg S.L."/>
        </authorList>
    </citation>
    <scope>NUCLEOTIDE SEQUENCE [LARGE SCALE GENOMIC DNA]</scope>
    <source>
        <strain evidence="8 9">cv. SW786</strain>
    </source>
</reference>
<feature type="region of interest" description="Disordered" evidence="6">
    <location>
        <begin position="443"/>
        <end position="466"/>
    </location>
</feature>
<dbReference type="InParanoid" id="A0A7N2N147"/>
<sequence>MFTLMEVLKLLAPWFTAAVVVVLTPMVKDLIPQAVSSYLFSIYQDYFYSRLTYINIEEYGDFTRDQIYEAATIYLRQKINDSPKPKRFRCKKAIKQDKPICDIANEEEVIDNFRDIRLGWKLRVEGTGHYGQLQPPPDKNFFELTFDKRFKKDVVESYIPYVIARAEEIIREEKGIKLYSPNCSHGKALPTGQEWSCTILEHPATFDKLAMSPERKRSLKDDLDRFVTRKEWYKKVGRAWKRGYLIYGPPGTGKSTLIAAMANHLNFDIYFFDISNVTSDSVLRQILLTISNRSMIVFEDIDCAQLGKRGEEKKDPYYHQYTLSGLLNAMDGLWSSCGEEQIIVFTTNHKDLLDRLDPALFRPGRIDMHVPMSYCTMDEFKMLASTYLDFNEDHRLYGQIEGLFANARVTPAEIAEEFSRTEDADAALEAVVEYLKQKKIAEESSRTEEQKKIAEESSRTEDPDAALEAVVIAEES</sequence>
<dbReference type="Pfam" id="PF14363">
    <property type="entry name" value="AAA_assoc"/>
    <property type="match status" value="1"/>
</dbReference>
<dbReference type="InterPro" id="IPR003593">
    <property type="entry name" value="AAA+_ATPase"/>
</dbReference>
<keyword evidence="4" id="KW-0460">Magnesium</keyword>
<evidence type="ECO:0000313" key="8">
    <source>
        <dbReference type="EnsemblPlants" id="QL11p056421:mrna"/>
    </source>
</evidence>
<evidence type="ECO:0000256" key="5">
    <source>
        <dbReference type="ARBA" id="ARBA00049360"/>
    </source>
</evidence>
<dbReference type="InterPro" id="IPR027417">
    <property type="entry name" value="P-loop_NTPase"/>
</dbReference>
<dbReference type="InterPro" id="IPR003959">
    <property type="entry name" value="ATPase_AAA_core"/>
</dbReference>
<comment type="cofactor">
    <cofactor evidence="1">
        <name>Mg(2+)</name>
        <dbReference type="ChEBI" id="CHEBI:18420"/>
    </cofactor>
</comment>
<dbReference type="Gene3D" id="3.40.50.300">
    <property type="entry name" value="P-loop containing nucleotide triphosphate hydrolases"/>
    <property type="match status" value="1"/>
</dbReference>
<comment type="catalytic activity">
    <reaction evidence="5">
        <text>ATP + H2O = ADP + phosphate + H(+)</text>
        <dbReference type="Rhea" id="RHEA:13065"/>
        <dbReference type="ChEBI" id="CHEBI:15377"/>
        <dbReference type="ChEBI" id="CHEBI:15378"/>
        <dbReference type="ChEBI" id="CHEBI:30616"/>
        <dbReference type="ChEBI" id="CHEBI:43474"/>
        <dbReference type="ChEBI" id="CHEBI:456216"/>
    </reaction>
</comment>
<comment type="similarity">
    <text evidence="2">Belongs to the AAA ATPase family. BCS1 subfamily.</text>
</comment>
<dbReference type="SUPFAM" id="SSF52540">
    <property type="entry name" value="P-loop containing nucleoside triphosphate hydrolases"/>
    <property type="match status" value="1"/>
</dbReference>
<evidence type="ECO:0000313" key="9">
    <source>
        <dbReference type="Proteomes" id="UP000594261"/>
    </source>
</evidence>
<dbReference type="Pfam" id="PF00004">
    <property type="entry name" value="AAA"/>
    <property type="match status" value="1"/>
</dbReference>
<dbReference type="GO" id="GO:0016887">
    <property type="term" value="F:ATP hydrolysis activity"/>
    <property type="evidence" value="ECO:0007669"/>
    <property type="project" value="InterPro"/>
</dbReference>
<dbReference type="InterPro" id="IPR050747">
    <property type="entry name" value="Mitochondrial_chaperone_BCS1"/>
</dbReference>
<dbReference type="InterPro" id="IPR058017">
    <property type="entry name" value="At3g28540-like_C"/>
</dbReference>
<evidence type="ECO:0000256" key="1">
    <source>
        <dbReference type="ARBA" id="ARBA00001946"/>
    </source>
</evidence>
<keyword evidence="3" id="KW-0378">Hydrolase</keyword>
<dbReference type="AlphaFoldDB" id="A0A7N2N147"/>
<evidence type="ECO:0000256" key="4">
    <source>
        <dbReference type="ARBA" id="ARBA00022842"/>
    </source>
</evidence>
<keyword evidence="9" id="KW-1185">Reference proteome</keyword>
<dbReference type="EMBL" id="LRBV02000011">
    <property type="status" value="NOT_ANNOTATED_CDS"/>
    <property type="molecule type" value="Genomic_DNA"/>
</dbReference>
<evidence type="ECO:0000256" key="2">
    <source>
        <dbReference type="ARBA" id="ARBA00007448"/>
    </source>
</evidence>
<accession>A0A7N2N147</accession>
<dbReference type="GO" id="GO:0006950">
    <property type="term" value="P:response to stress"/>
    <property type="evidence" value="ECO:0007669"/>
    <property type="project" value="UniProtKB-ARBA"/>
</dbReference>
<dbReference type="InterPro" id="IPR025753">
    <property type="entry name" value="AAA_N_dom"/>
</dbReference>
<name>A0A7N2N147_QUELO</name>
<dbReference type="PANTHER" id="PTHR23070">
    <property type="entry name" value="BCS1 AAA-TYPE ATPASE"/>
    <property type="match status" value="1"/>
</dbReference>
<dbReference type="SMART" id="SM00382">
    <property type="entry name" value="AAA"/>
    <property type="match status" value="1"/>
</dbReference>
<organism evidence="8 9">
    <name type="scientific">Quercus lobata</name>
    <name type="common">Valley oak</name>
    <dbReference type="NCBI Taxonomy" id="97700"/>
    <lineage>
        <taxon>Eukaryota</taxon>
        <taxon>Viridiplantae</taxon>
        <taxon>Streptophyta</taxon>
        <taxon>Embryophyta</taxon>
        <taxon>Tracheophyta</taxon>
        <taxon>Spermatophyta</taxon>
        <taxon>Magnoliopsida</taxon>
        <taxon>eudicotyledons</taxon>
        <taxon>Gunneridae</taxon>
        <taxon>Pentapetalae</taxon>
        <taxon>rosids</taxon>
        <taxon>fabids</taxon>
        <taxon>Fagales</taxon>
        <taxon>Fagaceae</taxon>
        <taxon>Quercus</taxon>
    </lineage>
</organism>
<evidence type="ECO:0000256" key="3">
    <source>
        <dbReference type="ARBA" id="ARBA00022801"/>
    </source>
</evidence>
<dbReference type="Gene3D" id="6.10.280.40">
    <property type="match status" value="1"/>
</dbReference>
<dbReference type="EnsemblPlants" id="QL11p056421:mrna">
    <property type="protein sequence ID" value="QL11p056421:mrna"/>
    <property type="gene ID" value="QL11p056421"/>
</dbReference>
<dbReference type="GO" id="GO:0005524">
    <property type="term" value="F:ATP binding"/>
    <property type="evidence" value="ECO:0007669"/>
    <property type="project" value="InterPro"/>
</dbReference>